<sequence>MRLIDVNTFELKEFLGTKTPPYAILSHAWGDEEVTFQEWEHRNDPVIQRKAGYVKIAGACRRARADKLKYLWCDTNCINKTSSEELTEAINSMFAWYHDSVICYAYLYDVKLEEPFAKSRWWTRGWTLQELLAPKSVVFFNRHWAVLGDKGGLASSISDVARIHIGALKDRETIRDYSIAQRMSWAANRETSRKEDIAYCLLGIFDINMPLLYGEGQKAFNRLQREIIKVSNDQSILAWDLQHSDDLPWTSALATSPTNFRFCGSVVKNNENQRSAYSITNLGISMKVSLVKTAVKGIVFVRLNCVRALYKQAIHSRLPDGAKLPRQFQIWIPLLHLRHDTFARLHHPSSKVFFQQLYEVLSCPMPTNLFLSLEGPRSYMERPRTTAFKTLMKHSTNLPSGVLVMLGSGKVTLGGHILKEMYPLGETSLIQLKSRSPSTASHQLVSCGNLSVIISVFWAKNGSSQDWLYTTFFDPELKFTREMASQGKWNCFFEGPGHTQSDECCNSAAAMHLLHNKLRHAYGSSLDAYVKESMDPVVSIESTLLEDLFGQPELILELIFRESPTLNRIPQAPTTKHLPPT</sequence>
<evidence type="ECO:0000313" key="1">
    <source>
        <dbReference type="EMBL" id="KAI6081811.1"/>
    </source>
</evidence>
<organism evidence="1 2">
    <name type="scientific">Hypoxylon rubiginosum</name>
    <dbReference type="NCBI Taxonomy" id="110542"/>
    <lineage>
        <taxon>Eukaryota</taxon>
        <taxon>Fungi</taxon>
        <taxon>Dikarya</taxon>
        <taxon>Ascomycota</taxon>
        <taxon>Pezizomycotina</taxon>
        <taxon>Sordariomycetes</taxon>
        <taxon>Xylariomycetidae</taxon>
        <taxon>Xylariales</taxon>
        <taxon>Hypoxylaceae</taxon>
        <taxon>Hypoxylon</taxon>
    </lineage>
</organism>
<accession>A0ACC0CMZ8</accession>
<reference evidence="1 2" key="1">
    <citation type="journal article" date="2022" name="New Phytol.">
        <title>Ecological generalism drives hyperdiversity of secondary metabolite gene clusters in xylarialean endophytes.</title>
        <authorList>
            <person name="Franco M.E.E."/>
            <person name="Wisecaver J.H."/>
            <person name="Arnold A.E."/>
            <person name="Ju Y.M."/>
            <person name="Slot J.C."/>
            <person name="Ahrendt S."/>
            <person name="Moore L.P."/>
            <person name="Eastman K.E."/>
            <person name="Scott K."/>
            <person name="Konkel Z."/>
            <person name="Mondo S.J."/>
            <person name="Kuo A."/>
            <person name="Hayes R.D."/>
            <person name="Haridas S."/>
            <person name="Andreopoulos B."/>
            <person name="Riley R."/>
            <person name="LaButti K."/>
            <person name="Pangilinan J."/>
            <person name="Lipzen A."/>
            <person name="Amirebrahimi M."/>
            <person name="Yan J."/>
            <person name="Adam C."/>
            <person name="Keymanesh K."/>
            <person name="Ng V."/>
            <person name="Louie K."/>
            <person name="Northen T."/>
            <person name="Drula E."/>
            <person name="Henrissat B."/>
            <person name="Hsieh H.M."/>
            <person name="Youens-Clark K."/>
            <person name="Lutzoni F."/>
            <person name="Miadlikowska J."/>
            <person name="Eastwood D.C."/>
            <person name="Hamelin R.C."/>
            <person name="Grigoriev I.V."/>
            <person name="U'Ren J.M."/>
        </authorList>
    </citation>
    <scope>NUCLEOTIDE SEQUENCE [LARGE SCALE GENOMIC DNA]</scope>
    <source>
        <strain evidence="1 2">ER1909</strain>
    </source>
</reference>
<proteinExistence type="predicted"/>
<protein>
    <submittedName>
        <fullName evidence="1">HET-domain-containing protein</fullName>
    </submittedName>
</protein>
<keyword evidence="2" id="KW-1185">Reference proteome</keyword>
<evidence type="ECO:0000313" key="2">
    <source>
        <dbReference type="Proteomes" id="UP001497680"/>
    </source>
</evidence>
<gene>
    <name evidence="1" type="ORF">F4821DRAFT_274574</name>
</gene>
<comment type="caution">
    <text evidence="1">The sequence shown here is derived from an EMBL/GenBank/DDBJ whole genome shotgun (WGS) entry which is preliminary data.</text>
</comment>
<name>A0ACC0CMZ8_9PEZI</name>
<dbReference type="Proteomes" id="UP001497680">
    <property type="component" value="Unassembled WGS sequence"/>
</dbReference>
<dbReference type="EMBL" id="MU394385">
    <property type="protein sequence ID" value="KAI6081811.1"/>
    <property type="molecule type" value="Genomic_DNA"/>
</dbReference>